<accession>A0ABS3UNL8</accession>
<organism evidence="1 2">
    <name type="scientific">Actinoplanes flavus</name>
    <dbReference type="NCBI Taxonomy" id="2820290"/>
    <lineage>
        <taxon>Bacteria</taxon>
        <taxon>Bacillati</taxon>
        <taxon>Actinomycetota</taxon>
        <taxon>Actinomycetes</taxon>
        <taxon>Micromonosporales</taxon>
        <taxon>Micromonosporaceae</taxon>
        <taxon>Actinoplanes</taxon>
    </lineage>
</organism>
<sequence>MPKYTKRSAAIITAGIVVVGGAGAAYAWTLKGSGSASATASTVNTLSVSEVSSTPLVPGTTADVKFKVSNPNAFPVEVTGVTFTNVTTTTQGCSGNHVQILTGELPAPVEDVTVPAKTGDTNGTKDITYAKSLKLKNNAPNECIGAKFTFTVAVDAQTVGHEGGNGNGNGNGNNS</sequence>
<proteinExistence type="predicted"/>
<dbReference type="Proteomes" id="UP000679690">
    <property type="component" value="Unassembled WGS sequence"/>
</dbReference>
<name>A0ABS3UNL8_9ACTN</name>
<protein>
    <recommendedName>
        <fullName evidence="3">SipW-cognate class signal peptide</fullName>
    </recommendedName>
</protein>
<gene>
    <name evidence="1" type="ORF">J5X75_22925</name>
</gene>
<comment type="caution">
    <text evidence="1">The sequence shown here is derived from an EMBL/GenBank/DDBJ whole genome shotgun (WGS) entry which is preliminary data.</text>
</comment>
<dbReference type="RefSeq" id="WP_208469550.1">
    <property type="nucleotide sequence ID" value="NZ_JAGFNS010000015.1"/>
</dbReference>
<evidence type="ECO:0008006" key="3">
    <source>
        <dbReference type="Google" id="ProtNLM"/>
    </source>
</evidence>
<keyword evidence="2" id="KW-1185">Reference proteome</keyword>
<evidence type="ECO:0000313" key="1">
    <source>
        <dbReference type="EMBL" id="MBO3740362.1"/>
    </source>
</evidence>
<reference evidence="1 2" key="1">
    <citation type="submission" date="2021-03" db="EMBL/GenBank/DDBJ databases">
        <title>Actinoplanes flavus sp. nov., a novel actinomycete isolated from Coconut Palm rhizosphere soil.</title>
        <authorList>
            <person name="Luo X."/>
        </authorList>
    </citation>
    <scope>NUCLEOTIDE SEQUENCE [LARGE SCALE GENOMIC DNA]</scope>
    <source>
        <strain evidence="1 2">NEAU-H7</strain>
    </source>
</reference>
<dbReference type="EMBL" id="JAGFNS010000015">
    <property type="protein sequence ID" value="MBO3740362.1"/>
    <property type="molecule type" value="Genomic_DNA"/>
</dbReference>
<evidence type="ECO:0000313" key="2">
    <source>
        <dbReference type="Proteomes" id="UP000679690"/>
    </source>
</evidence>